<gene>
    <name evidence="1" type="ORF">CCAX7_14050</name>
</gene>
<dbReference type="Proteomes" id="UP000287394">
    <property type="component" value="Chromosome"/>
</dbReference>
<accession>A0A402D707</accession>
<name>A0A402D707_9BACT</name>
<sequence>MSNSLHPKDQFGAIINDNDIWLPQKAISKILASRVKNVNEIIRDLEISGFCTTTREFLIVQKEGRRDIKRRIKHYDFETIHAIALRSNRLDKLTDFMEYARSEGILKSRYFVPMRKELKFGEMLSALLQDITLVQRQFPVAGFLVDFYLPEMNIVVEFDEGHHEKINHSLKDRKLQRAIETMLDATFIRVTHGAEWDGLNRIIKALLSANPKEP</sequence>
<dbReference type="EMBL" id="AP025739">
    <property type="protein sequence ID" value="BDI29354.1"/>
    <property type="molecule type" value="Genomic_DNA"/>
</dbReference>
<dbReference type="RefSeq" id="WP_119325235.1">
    <property type="nucleotide sequence ID" value="NZ_AP025739.1"/>
</dbReference>
<organism evidence="1 2">
    <name type="scientific">Capsulimonas corticalis</name>
    <dbReference type="NCBI Taxonomy" id="2219043"/>
    <lineage>
        <taxon>Bacteria</taxon>
        <taxon>Bacillati</taxon>
        <taxon>Armatimonadota</taxon>
        <taxon>Armatimonadia</taxon>
        <taxon>Capsulimonadales</taxon>
        <taxon>Capsulimonadaceae</taxon>
        <taxon>Capsulimonas</taxon>
    </lineage>
</organism>
<dbReference type="InterPro" id="IPR007569">
    <property type="entry name" value="DUF559"/>
</dbReference>
<dbReference type="Pfam" id="PF04480">
    <property type="entry name" value="DUF559"/>
    <property type="match status" value="1"/>
</dbReference>
<protein>
    <submittedName>
        <fullName evidence="1">Uncharacterized protein</fullName>
    </submittedName>
</protein>
<dbReference type="OrthoDB" id="9802752at2"/>
<evidence type="ECO:0000313" key="2">
    <source>
        <dbReference type="Proteomes" id="UP000287394"/>
    </source>
</evidence>
<dbReference type="Gene3D" id="3.40.960.10">
    <property type="entry name" value="VSR Endonuclease"/>
    <property type="match status" value="1"/>
</dbReference>
<reference evidence="1 2" key="1">
    <citation type="journal article" date="2019" name="Int. J. Syst. Evol. Microbiol.">
        <title>Capsulimonas corticalis gen. nov., sp. nov., an aerobic capsulated bacterium, of a novel bacterial order, Capsulimonadales ord. nov., of the class Armatimonadia of the phylum Armatimonadetes.</title>
        <authorList>
            <person name="Li J."/>
            <person name="Kudo C."/>
            <person name="Tonouchi A."/>
        </authorList>
    </citation>
    <scope>NUCLEOTIDE SEQUENCE [LARGE SCALE GENOMIC DNA]</scope>
    <source>
        <strain evidence="1 2">AX-7</strain>
    </source>
</reference>
<dbReference type="KEGG" id="ccot:CCAX7_14050"/>
<evidence type="ECO:0000313" key="1">
    <source>
        <dbReference type="EMBL" id="BDI29354.1"/>
    </source>
</evidence>
<proteinExistence type="predicted"/>
<keyword evidence="2" id="KW-1185">Reference proteome</keyword>
<dbReference type="AlphaFoldDB" id="A0A402D707"/>